<dbReference type="EMBL" id="CP092621">
    <property type="protein sequence ID" value="UMM20298.1"/>
    <property type="molecule type" value="Genomic_DNA"/>
</dbReference>
<evidence type="ECO:0000256" key="1">
    <source>
        <dbReference type="SAM" id="SignalP"/>
    </source>
</evidence>
<gene>
    <name evidence="2" type="ORF">L5515_015618</name>
</gene>
<reference evidence="2 3" key="1">
    <citation type="submission" date="2022-04" db="EMBL/GenBank/DDBJ databases">
        <title>Chromosome-level reference genomes for two strains of Caenorhabditis briggsae: an improved platform for comparative genomics.</title>
        <authorList>
            <person name="Stevens L."/>
            <person name="Andersen E."/>
        </authorList>
    </citation>
    <scope>NUCLEOTIDE SEQUENCE [LARGE SCALE GENOMIC DNA]</scope>
    <source>
        <strain evidence="2">VX34</strain>
        <tissue evidence="2">Whole-organism</tissue>
    </source>
</reference>
<dbReference type="Proteomes" id="UP000829354">
    <property type="component" value="Chromosome II"/>
</dbReference>
<dbReference type="AlphaFoldDB" id="A0AAE9EC69"/>
<organism evidence="2 3">
    <name type="scientific">Caenorhabditis briggsae</name>
    <dbReference type="NCBI Taxonomy" id="6238"/>
    <lineage>
        <taxon>Eukaryota</taxon>
        <taxon>Metazoa</taxon>
        <taxon>Ecdysozoa</taxon>
        <taxon>Nematoda</taxon>
        <taxon>Chromadorea</taxon>
        <taxon>Rhabditida</taxon>
        <taxon>Rhabditina</taxon>
        <taxon>Rhabditomorpha</taxon>
        <taxon>Rhabditoidea</taxon>
        <taxon>Rhabditidae</taxon>
        <taxon>Peloderinae</taxon>
        <taxon>Caenorhabditis</taxon>
    </lineage>
</organism>
<feature type="chain" id="PRO_5042087200" description="Secreted protein" evidence="1">
    <location>
        <begin position="21"/>
        <end position="134"/>
    </location>
</feature>
<proteinExistence type="predicted"/>
<sequence length="134" mass="15378">MFLAVKVFLVCLAIQPMALTDSKEPLYKAFATVAQTNQTIVYNNLKAYASATNNLFEYDAKLPGANFKNFYWMNPCYLDYYASNATYVVFWLKDRVVYCESVKKVYGSVEPRFPAQYLMRVERVGIRCPNATST</sequence>
<feature type="signal peptide" evidence="1">
    <location>
        <begin position="1"/>
        <end position="20"/>
    </location>
</feature>
<keyword evidence="3" id="KW-1185">Reference proteome</keyword>
<evidence type="ECO:0000313" key="3">
    <source>
        <dbReference type="Proteomes" id="UP000829354"/>
    </source>
</evidence>
<keyword evidence="1" id="KW-0732">Signal</keyword>
<name>A0AAE9EC69_CAEBR</name>
<evidence type="ECO:0000313" key="2">
    <source>
        <dbReference type="EMBL" id="UMM20298.1"/>
    </source>
</evidence>
<accession>A0AAE9EC69</accession>
<evidence type="ECO:0008006" key="4">
    <source>
        <dbReference type="Google" id="ProtNLM"/>
    </source>
</evidence>
<protein>
    <recommendedName>
        <fullName evidence="4">Secreted protein</fullName>
    </recommendedName>
</protein>